<dbReference type="GO" id="GO:0016747">
    <property type="term" value="F:acyltransferase activity, transferring groups other than amino-acyl groups"/>
    <property type="evidence" value="ECO:0007669"/>
    <property type="project" value="InterPro"/>
</dbReference>
<dbReference type="Gene3D" id="3.40.630.30">
    <property type="match status" value="1"/>
</dbReference>
<name>A0A842JAD5_9ACTN</name>
<organism evidence="2 3">
    <name type="scientific">Gordonibacter massiliensis</name>
    <name type="common">ex Traore et al. 2017</name>
    <dbReference type="NCBI Taxonomy" id="1841863"/>
    <lineage>
        <taxon>Bacteria</taxon>
        <taxon>Bacillati</taxon>
        <taxon>Actinomycetota</taxon>
        <taxon>Coriobacteriia</taxon>
        <taxon>Eggerthellales</taxon>
        <taxon>Eggerthellaceae</taxon>
        <taxon>Gordonibacter</taxon>
    </lineage>
</organism>
<protein>
    <submittedName>
        <fullName evidence="2">GNAT family N-acetyltransferase</fullName>
    </submittedName>
</protein>
<sequence length="145" mass="16512">MEYRFEQGNFADARVVRTRVFMEEQGFANEFDDVDEDPRTVHVTMYDADGALVGCARTFPDPDHTDEPGRWVFGRLAVLPEARHGGRGAALLAESERLARAAGAVEMHLHAQCRVTSFYELVGYEQYGPVELDEHVEHIWMRKTL</sequence>
<dbReference type="InterPro" id="IPR000182">
    <property type="entry name" value="GNAT_dom"/>
</dbReference>
<dbReference type="InterPro" id="IPR016181">
    <property type="entry name" value="Acyl_CoA_acyltransferase"/>
</dbReference>
<keyword evidence="3" id="KW-1185">Reference proteome</keyword>
<proteinExistence type="predicted"/>
<evidence type="ECO:0000313" key="2">
    <source>
        <dbReference type="EMBL" id="MBC2889112.1"/>
    </source>
</evidence>
<dbReference type="EMBL" id="JACMSE010000004">
    <property type="protein sequence ID" value="MBC2889112.1"/>
    <property type="molecule type" value="Genomic_DNA"/>
</dbReference>
<evidence type="ECO:0000259" key="1">
    <source>
        <dbReference type="PROSITE" id="PS51186"/>
    </source>
</evidence>
<reference evidence="2 3" key="1">
    <citation type="submission" date="2020-08" db="EMBL/GenBank/DDBJ databases">
        <authorList>
            <person name="Liu C."/>
            <person name="Sun Q."/>
        </authorList>
    </citation>
    <scope>NUCLEOTIDE SEQUENCE [LARGE SCALE GENOMIC DNA]</scope>
    <source>
        <strain evidence="2 3">N22</strain>
    </source>
</reference>
<dbReference type="RefSeq" id="WP_185904998.1">
    <property type="nucleotide sequence ID" value="NZ_JACMSE010000004.1"/>
</dbReference>
<keyword evidence="2" id="KW-0808">Transferase</keyword>
<dbReference type="SUPFAM" id="SSF55729">
    <property type="entry name" value="Acyl-CoA N-acyltransferases (Nat)"/>
    <property type="match status" value="1"/>
</dbReference>
<accession>A0A842JAD5</accession>
<gene>
    <name evidence="2" type="ORF">H7313_07090</name>
</gene>
<dbReference type="PROSITE" id="PS51186">
    <property type="entry name" value="GNAT"/>
    <property type="match status" value="1"/>
</dbReference>
<dbReference type="CDD" id="cd04301">
    <property type="entry name" value="NAT_SF"/>
    <property type="match status" value="1"/>
</dbReference>
<feature type="domain" description="N-acetyltransferase" evidence="1">
    <location>
        <begin position="1"/>
        <end position="145"/>
    </location>
</feature>
<comment type="caution">
    <text evidence="2">The sequence shown here is derived from an EMBL/GenBank/DDBJ whole genome shotgun (WGS) entry which is preliminary data.</text>
</comment>
<dbReference type="Pfam" id="PF13673">
    <property type="entry name" value="Acetyltransf_10"/>
    <property type="match status" value="1"/>
</dbReference>
<dbReference type="Proteomes" id="UP000587396">
    <property type="component" value="Unassembled WGS sequence"/>
</dbReference>
<evidence type="ECO:0000313" key="3">
    <source>
        <dbReference type="Proteomes" id="UP000587396"/>
    </source>
</evidence>
<dbReference type="AlphaFoldDB" id="A0A842JAD5"/>